<feature type="transmembrane region" description="Helical" evidence="8">
    <location>
        <begin position="114"/>
        <end position="139"/>
    </location>
</feature>
<keyword evidence="4 8" id="KW-0812">Transmembrane</keyword>
<evidence type="ECO:0000256" key="8">
    <source>
        <dbReference type="SAM" id="Phobius"/>
    </source>
</evidence>
<dbReference type="NCBIfam" id="TIGR00546">
    <property type="entry name" value="lnt"/>
    <property type="match status" value="1"/>
</dbReference>
<feature type="transmembrane region" description="Helical" evidence="8">
    <location>
        <begin position="42"/>
        <end position="62"/>
    </location>
</feature>
<evidence type="ECO:0000256" key="1">
    <source>
        <dbReference type="ARBA" id="ARBA00004651"/>
    </source>
</evidence>
<organism evidence="10 11">
    <name type="scientific">Planomonospora corallina</name>
    <dbReference type="NCBI Taxonomy" id="1806052"/>
    <lineage>
        <taxon>Bacteria</taxon>
        <taxon>Bacillati</taxon>
        <taxon>Actinomycetota</taxon>
        <taxon>Actinomycetes</taxon>
        <taxon>Streptosporangiales</taxon>
        <taxon>Streptosporangiaceae</taxon>
        <taxon>Planomonospora</taxon>
    </lineage>
</organism>
<feature type="transmembrane region" description="Helical" evidence="8">
    <location>
        <begin position="74"/>
        <end position="94"/>
    </location>
</feature>
<evidence type="ECO:0000259" key="9">
    <source>
        <dbReference type="PROSITE" id="PS50263"/>
    </source>
</evidence>
<dbReference type="PANTHER" id="PTHR38686:SF1">
    <property type="entry name" value="APOLIPOPROTEIN N-ACYLTRANSFERASE"/>
    <property type="match status" value="1"/>
</dbReference>
<dbReference type="InterPro" id="IPR004563">
    <property type="entry name" value="Apolipo_AcylTrfase"/>
</dbReference>
<keyword evidence="6 8" id="KW-0472">Membrane</keyword>
<evidence type="ECO:0000313" key="10">
    <source>
        <dbReference type="EMBL" id="MFC4057378.1"/>
    </source>
</evidence>
<dbReference type="Proteomes" id="UP001595850">
    <property type="component" value="Unassembled WGS sequence"/>
</dbReference>
<dbReference type="InterPro" id="IPR045378">
    <property type="entry name" value="LNT_N"/>
</dbReference>
<dbReference type="GO" id="GO:0016746">
    <property type="term" value="F:acyltransferase activity"/>
    <property type="evidence" value="ECO:0007669"/>
    <property type="project" value="UniProtKB-KW"/>
</dbReference>
<dbReference type="Gene3D" id="3.60.110.10">
    <property type="entry name" value="Carbon-nitrogen hydrolase"/>
    <property type="match status" value="1"/>
</dbReference>
<protein>
    <submittedName>
        <fullName evidence="10">Apolipoprotein N-acyltransferase</fullName>
        <ecNumber evidence="10">2.3.1.269</ecNumber>
    </submittedName>
</protein>
<dbReference type="InterPro" id="IPR036526">
    <property type="entry name" value="C-N_Hydrolase_sf"/>
</dbReference>
<evidence type="ECO:0000256" key="2">
    <source>
        <dbReference type="ARBA" id="ARBA00022475"/>
    </source>
</evidence>
<sequence>MVPLLVMLARAGSFGEAAWHGWSAAAGFFGTLLHWLLPSLGVFAPLAVAVAGLFWVPFGLVAHGLLRRLSPARLLAAVLVLPSAWVAVEAVRSWKHLGGAWGLLGLSQGQVRPVLAVAALGGVWLLSFLLVAVNVGLAATVLRGVAPRTRAVAGAAAVALAAAAVVLGALRPEPAAAGTMRVAGVQPGVVPGPERRLAEHLRLTRGLAGRAPDVVVWGQSSVALDPARRPGVERALRRASAEAGGDLLVNVDAADSSGRITKSTRHYSADGLRGVYAKQRLVPFGEYIPLRPLLGWLADHTAAAGQDRATGDALTILPVSGRRVGPLISYESTFPDMRRELARRGADIVIAQGSLTTFHGSWAHAQQAGAEAVRAVESGRPAVLVELDGTSAAFDARGRRLAWMPPDRRGAFVVDVPLSREVTPYVRWGDWVPVLS</sequence>
<keyword evidence="2" id="KW-1003">Cell membrane</keyword>
<feature type="domain" description="CN hydrolase" evidence="9">
    <location>
        <begin position="180"/>
        <end position="418"/>
    </location>
</feature>
<keyword evidence="5 8" id="KW-1133">Transmembrane helix</keyword>
<feature type="transmembrane region" description="Helical" evidence="8">
    <location>
        <begin position="151"/>
        <end position="170"/>
    </location>
</feature>
<keyword evidence="3 10" id="KW-0808">Transferase</keyword>
<dbReference type="CDD" id="cd07571">
    <property type="entry name" value="ALP_N-acyl_transferase"/>
    <property type="match status" value="1"/>
</dbReference>
<dbReference type="Pfam" id="PF00795">
    <property type="entry name" value="CN_hydrolase"/>
    <property type="match status" value="1"/>
</dbReference>
<evidence type="ECO:0000256" key="7">
    <source>
        <dbReference type="ARBA" id="ARBA00023315"/>
    </source>
</evidence>
<dbReference type="PANTHER" id="PTHR38686">
    <property type="entry name" value="APOLIPOPROTEIN N-ACYLTRANSFERASE"/>
    <property type="match status" value="1"/>
</dbReference>
<dbReference type="EMBL" id="JBHSBM010000010">
    <property type="protein sequence ID" value="MFC4057378.1"/>
    <property type="molecule type" value="Genomic_DNA"/>
</dbReference>
<comment type="caution">
    <text evidence="10">The sequence shown here is derived from an EMBL/GenBank/DDBJ whole genome shotgun (WGS) entry which is preliminary data.</text>
</comment>
<evidence type="ECO:0000256" key="6">
    <source>
        <dbReference type="ARBA" id="ARBA00023136"/>
    </source>
</evidence>
<dbReference type="Pfam" id="PF20154">
    <property type="entry name" value="LNT_N"/>
    <property type="match status" value="1"/>
</dbReference>
<keyword evidence="7 10" id="KW-0012">Acyltransferase</keyword>
<evidence type="ECO:0000313" key="11">
    <source>
        <dbReference type="Proteomes" id="UP001595850"/>
    </source>
</evidence>
<dbReference type="PROSITE" id="PS50263">
    <property type="entry name" value="CN_HYDROLASE"/>
    <property type="match status" value="1"/>
</dbReference>
<keyword evidence="11" id="KW-1185">Reference proteome</keyword>
<reference evidence="11" key="1">
    <citation type="journal article" date="2019" name="Int. J. Syst. Evol. Microbiol.">
        <title>The Global Catalogue of Microorganisms (GCM) 10K type strain sequencing project: providing services to taxonomists for standard genome sequencing and annotation.</title>
        <authorList>
            <consortium name="The Broad Institute Genomics Platform"/>
            <consortium name="The Broad Institute Genome Sequencing Center for Infectious Disease"/>
            <person name="Wu L."/>
            <person name="Ma J."/>
        </authorList>
    </citation>
    <scope>NUCLEOTIDE SEQUENCE [LARGE SCALE GENOMIC DNA]</scope>
    <source>
        <strain evidence="11">TBRC 4489</strain>
    </source>
</reference>
<proteinExistence type="inferred from homology"/>
<feature type="non-terminal residue" evidence="10">
    <location>
        <position position="436"/>
    </location>
</feature>
<accession>A0ABV8HZM7</accession>
<dbReference type="EC" id="2.3.1.269" evidence="10"/>
<dbReference type="InterPro" id="IPR003010">
    <property type="entry name" value="C-N_Hydrolase"/>
</dbReference>
<evidence type="ECO:0000256" key="5">
    <source>
        <dbReference type="ARBA" id="ARBA00022989"/>
    </source>
</evidence>
<name>A0ABV8HZM7_9ACTN</name>
<evidence type="ECO:0000256" key="4">
    <source>
        <dbReference type="ARBA" id="ARBA00022692"/>
    </source>
</evidence>
<gene>
    <name evidence="10" type="primary">lnt</name>
    <name evidence="10" type="ORF">ACFOWE_03685</name>
</gene>
<dbReference type="SUPFAM" id="SSF56317">
    <property type="entry name" value="Carbon-nitrogen hydrolase"/>
    <property type="match status" value="1"/>
</dbReference>
<dbReference type="RefSeq" id="WP_377285679.1">
    <property type="nucleotide sequence ID" value="NZ_JBHSBM010000010.1"/>
</dbReference>
<comment type="subcellular location">
    <subcellularLocation>
        <location evidence="1">Cell membrane</location>
        <topology evidence="1">Multi-pass membrane protein</topology>
    </subcellularLocation>
</comment>
<evidence type="ECO:0000256" key="3">
    <source>
        <dbReference type="ARBA" id="ARBA00022679"/>
    </source>
</evidence>
<dbReference type="HAMAP" id="MF_01148">
    <property type="entry name" value="Lnt"/>
    <property type="match status" value="1"/>
</dbReference>